<dbReference type="EMBL" id="BTSY01000002">
    <property type="protein sequence ID" value="GMT13387.1"/>
    <property type="molecule type" value="Genomic_DNA"/>
</dbReference>
<name>A0AAV5V1E5_9BILA</name>
<accession>A0AAV5V1E5</accession>
<proteinExistence type="predicted"/>
<gene>
    <name evidence="2" type="ORF">PFISCL1PPCAC_4684</name>
</gene>
<dbReference type="AlphaFoldDB" id="A0AAV5V1E5"/>
<organism evidence="2 3">
    <name type="scientific">Pristionchus fissidentatus</name>
    <dbReference type="NCBI Taxonomy" id="1538716"/>
    <lineage>
        <taxon>Eukaryota</taxon>
        <taxon>Metazoa</taxon>
        <taxon>Ecdysozoa</taxon>
        <taxon>Nematoda</taxon>
        <taxon>Chromadorea</taxon>
        <taxon>Rhabditida</taxon>
        <taxon>Rhabditina</taxon>
        <taxon>Diplogasteromorpha</taxon>
        <taxon>Diplogasteroidea</taxon>
        <taxon>Neodiplogasteridae</taxon>
        <taxon>Pristionchus</taxon>
    </lineage>
</organism>
<evidence type="ECO:0000313" key="3">
    <source>
        <dbReference type="Proteomes" id="UP001432322"/>
    </source>
</evidence>
<feature type="non-terminal residue" evidence="2">
    <location>
        <position position="1"/>
    </location>
</feature>
<evidence type="ECO:0000256" key="1">
    <source>
        <dbReference type="SAM" id="MobiDB-lite"/>
    </source>
</evidence>
<sequence length="281" mass="32200">GTSTDPSSVQNEDENGNKPQGVSDVPTSPKEGRKLLQAPEKIDVNALSSLNAKDIVQYRLRRRPCTECSRIWEEYGSLITGNPDMVVEFAFRSHPLHPCAALMNMVLEMFKANLTIDSDMAVKPCATRPVKFPSKKLLKEISNDLSFEVSVPLMLGAPHSVACTEDFQVAMHCRAAEVRLVYAKFIDLCEKRDQECRPFFCDICRLSMPDSHRFLLHLLSEAHDKKMLKAPGRQSELYNPLCQMVCFIDSTRLLARRRTAKKEKKREERKKKEEEERERRE</sequence>
<feature type="region of interest" description="Disordered" evidence="1">
    <location>
        <begin position="1"/>
        <end position="34"/>
    </location>
</feature>
<evidence type="ECO:0000313" key="2">
    <source>
        <dbReference type="EMBL" id="GMT13387.1"/>
    </source>
</evidence>
<feature type="compositionally biased region" description="Basic and acidic residues" evidence="1">
    <location>
        <begin position="270"/>
        <end position="281"/>
    </location>
</feature>
<dbReference type="Proteomes" id="UP001432322">
    <property type="component" value="Unassembled WGS sequence"/>
</dbReference>
<comment type="caution">
    <text evidence="2">The sequence shown here is derived from an EMBL/GenBank/DDBJ whole genome shotgun (WGS) entry which is preliminary data.</text>
</comment>
<evidence type="ECO:0008006" key="4">
    <source>
        <dbReference type="Google" id="ProtNLM"/>
    </source>
</evidence>
<protein>
    <recommendedName>
        <fullName evidence="4">C2H2-type domain-containing protein</fullName>
    </recommendedName>
</protein>
<reference evidence="2" key="1">
    <citation type="submission" date="2023-10" db="EMBL/GenBank/DDBJ databases">
        <title>Genome assembly of Pristionchus species.</title>
        <authorList>
            <person name="Yoshida K."/>
            <person name="Sommer R.J."/>
        </authorList>
    </citation>
    <scope>NUCLEOTIDE SEQUENCE</scope>
    <source>
        <strain evidence="2">RS5133</strain>
    </source>
</reference>
<feature type="compositionally biased region" description="Polar residues" evidence="1">
    <location>
        <begin position="1"/>
        <end position="10"/>
    </location>
</feature>
<keyword evidence="3" id="KW-1185">Reference proteome</keyword>
<feature type="non-terminal residue" evidence="2">
    <location>
        <position position="281"/>
    </location>
</feature>
<feature type="compositionally biased region" description="Basic residues" evidence="1">
    <location>
        <begin position="257"/>
        <end position="269"/>
    </location>
</feature>
<feature type="region of interest" description="Disordered" evidence="1">
    <location>
        <begin position="257"/>
        <end position="281"/>
    </location>
</feature>